<feature type="transmembrane region" description="Helical" evidence="11">
    <location>
        <begin position="58"/>
        <end position="83"/>
    </location>
</feature>
<keyword evidence="8 11" id="KW-0472">Membrane</keyword>
<keyword evidence="5" id="KW-1278">Translocase</keyword>
<dbReference type="EMBL" id="KX437736">
    <property type="protein sequence ID" value="ATD12225.1"/>
    <property type="molecule type" value="Genomic_DNA"/>
</dbReference>
<protein>
    <recommendedName>
        <fullName evidence="3">NADH-ubiquinone oxidoreductase chain 4L</fullName>
    </recommendedName>
    <alternativeName>
        <fullName evidence="9">NADH dehydrogenase subunit 4L</fullName>
    </alternativeName>
</protein>
<evidence type="ECO:0000256" key="4">
    <source>
        <dbReference type="ARBA" id="ARBA00022692"/>
    </source>
</evidence>
<comment type="subcellular location">
    <subcellularLocation>
        <location evidence="1">Membrane</location>
        <topology evidence="1">Multi-pass membrane protein</topology>
    </subcellularLocation>
</comment>
<dbReference type="Pfam" id="PF00420">
    <property type="entry name" value="Oxidored_q2"/>
    <property type="match status" value="1"/>
</dbReference>
<evidence type="ECO:0000256" key="3">
    <source>
        <dbReference type="ARBA" id="ARBA00016612"/>
    </source>
</evidence>
<geneLocation type="mitochondrion" evidence="12"/>
<keyword evidence="4 11" id="KW-0812">Transmembrane</keyword>
<evidence type="ECO:0000256" key="8">
    <source>
        <dbReference type="ARBA" id="ARBA00023136"/>
    </source>
</evidence>
<keyword evidence="12" id="KW-0496">Mitochondrion</keyword>
<reference evidence="12" key="1">
    <citation type="journal article" date="2017" name="Zool. J. Linn. Soc.">
        <title>Insufficient power of mitogenomic data in resolving the auchenorrhynchan monophyly.</title>
        <authorList>
            <person name="Song N."/>
            <person name="Cai W."/>
            <person name="Li H."/>
        </authorList>
    </citation>
    <scope>NUCLEOTIDE SEQUENCE</scope>
</reference>
<sequence length="97" mass="11683">MKLLKLIFYFFIYMYIMSLFSLMIIRSHIFLCLLSLEFVVISLLMTLFYYLLFFNYGFYLMVMMMIFFVCEGVLGLSVLVSLIRCYGNDYLNSMSLW</sequence>
<keyword evidence="7" id="KW-0520">NAD</keyword>
<evidence type="ECO:0000256" key="1">
    <source>
        <dbReference type="ARBA" id="ARBA00004141"/>
    </source>
</evidence>
<dbReference type="AlphaFoldDB" id="A0A343K1Y4"/>
<gene>
    <name evidence="12" type="primary">nad4l</name>
</gene>
<evidence type="ECO:0000256" key="2">
    <source>
        <dbReference type="ARBA" id="ARBA00010519"/>
    </source>
</evidence>
<evidence type="ECO:0000256" key="7">
    <source>
        <dbReference type="ARBA" id="ARBA00023027"/>
    </source>
</evidence>
<dbReference type="GO" id="GO:0016020">
    <property type="term" value="C:membrane"/>
    <property type="evidence" value="ECO:0007669"/>
    <property type="project" value="UniProtKB-SubCell"/>
</dbReference>
<dbReference type="GO" id="GO:0008137">
    <property type="term" value="F:NADH dehydrogenase (ubiquinone) activity"/>
    <property type="evidence" value="ECO:0007669"/>
    <property type="project" value="UniProtKB-EC"/>
</dbReference>
<organism evidence="12">
    <name type="scientific">Dryadomorpha sp. EMHAU-2015-Zz060407</name>
    <dbReference type="NCBI Taxonomy" id="2037761"/>
    <lineage>
        <taxon>Eukaryota</taxon>
        <taxon>Metazoa</taxon>
        <taxon>Ecdysozoa</taxon>
        <taxon>Arthropoda</taxon>
        <taxon>Hexapoda</taxon>
        <taxon>Insecta</taxon>
        <taxon>Pterygota</taxon>
        <taxon>Neoptera</taxon>
        <taxon>Paraneoptera</taxon>
        <taxon>Hemiptera</taxon>
        <taxon>Auchenorrhyncha</taxon>
        <taxon>Membracoidea</taxon>
        <taxon>Cicadellidae</taxon>
        <taxon>Deltocephalinae</taxon>
        <taxon>Drabescini</taxon>
        <taxon>Dryadomorpha</taxon>
    </lineage>
</organism>
<keyword evidence="6 11" id="KW-1133">Transmembrane helix</keyword>
<dbReference type="Gene3D" id="1.10.287.3510">
    <property type="match status" value="1"/>
</dbReference>
<name>A0A343K1Y4_9HEMI</name>
<evidence type="ECO:0000256" key="5">
    <source>
        <dbReference type="ARBA" id="ARBA00022967"/>
    </source>
</evidence>
<evidence type="ECO:0000256" key="11">
    <source>
        <dbReference type="SAM" id="Phobius"/>
    </source>
</evidence>
<feature type="transmembrane region" description="Helical" evidence="11">
    <location>
        <begin position="30"/>
        <end position="52"/>
    </location>
</feature>
<dbReference type="InterPro" id="IPR039428">
    <property type="entry name" value="NUOK/Mnh_C1-like"/>
</dbReference>
<evidence type="ECO:0000313" key="12">
    <source>
        <dbReference type="EMBL" id="ATD12225.1"/>
    </source>
</evidence>
<feature type="transmembrane region" description="Helical" evidence="11">
    <location>
        <begin position="6"/>
        <end position="25"/>
    </location>
</feature>
<evidence type="ECO:0000256" key="9">
    <source>
        <dbReference type="ARBA" id="ARBA00031586"/>
    </source>
</evidence>
<evidence type="ECO:0000256" key="6">
    <source>
        <dbReference type="ARBA" id="ARBA00022989"/>
    </source>
</evidence>
<accession>A0A343K1Y4</accession>
<comment type="similarity">
    <text evidence="2">Belongs to the complex I subunit 4L family.</text>
</comment>
<evidence type="ECO:0000256" key="10">
    <source>
        <dbReference type="ARBA" id="ARBA00049551"/>
    </source>
</evidence>
<proteinExistence type="inferred from homology"/>
<comment type="catalytic activity">
    <reaction evidence="10">
        <text>a ubiquinone + NADH + 5 H(+)(in) = a ubiquinol + NAD(+) + 4 H(+)(out)</text>
        <dbReference type="Rhea" id="RHEA:29091"/>
        <dbReference type="Rhea" id="RHEA-COMP:9565"/>
        <dbReference type="Rhea" id="RHEA-COMP:9566"/>
        <dbReference type="ChEBI" id="CHEBI:15378"/>
        <dbReference type="ChEBI" id="CHEBI:16389"/>
        <dbReference type="ChEBI" id="CHEBI:17976"/>
        <dbReference type="ChEBI" id="CHEBI:57540"/>
        <dbReference type="ChEBI" id="CHEBI:57945"/>
        <dbReference type="EC" id="7.1.1.2"/>
    </reaction>
</comment>